<dbReference type="InterPro" id="IPR006439">
    <property type="entry name" value="HAD-SF_hydro_IA"/>
</dbReference>
<dbReference type="OrthoDB" id="9797743at2"/>
<dbReference type="Pfam" id="PF00702">
    <property type="entry name" value="Hydrolase"/>
    <property type="match status" value="1"/>
</dbReference>
<dbReference type="SUPFAM" id="SSF56784">
    <property type="entry name" value="HAD-like"/>
    <property type="match status" value="1"/>
</dbReference>
<dbReference type="KEGG" id="slw:BRW62_00990"/>
<protein>
    <recommendedName>
        <fullName evidence="3">HAD family hydrolase</fullName>
    </recommendedName>
</protein>
<accession>A0A2D2Q4L9</accession>
<dbReference type="PANTHER" id="PTHR43434">
    <property type="entry name" value="PHOSPHOGLYCOLATE PHOSPHATASE"/>
    <property type="match status" value="1"/>
</dbReference>
<dbReference type="SFLD" id="SFLDS00003">
    <property type="entry name" value="Haloacid_Dehalogenase"/>
    <property type="match status" value="1"/>
</dbReference>
<proteinExistence type="predicted"/>
<dbReference type="GO" id="GO:0008967">
    <property type="term" value="F:phosphoglycolate phosphatase activity"/>
    <property type="evidence" value="ECO:0007669"/>
    <property type="project" value="TreeGrafter"/>
</dbReference>
<dbReference type="Proteomes" id="UP000231057">
    <property type="component" value="Chromosome"/>
</dbReference>
<dbReference type="InterPro" id="IPR023198">
    <property type="entry name" value="PGP-like_dom2"/>
</dbReference>
<keyword evidence="2" id="KW-1185">Reference proteome</keyword>
<evidence type="ECO:0008006" key="3">
    <source>
        <dbReference type="Google" id="ProtNLM"/>
    </source>
</evidence>
<dbReference type="GO" id="GO:0006281">
    <property type="term" value="P:DNA repair"/>
    <property type="evidence" value="ECO:0007669"/>
    <property type="project" value="TreeGrafter"/>
</dbReference>
<dbReference type="Gene3D" id="3.40.50.1000">
    <property type="entry name" value="HAD superfamily/HAD-like"/>
    <property type="match status" value="1"/>
</dbReference>
<dbReference type="RefSeq" id="WP_099799778.1">
    <property type="nucleotide sequence ID" value="NZ_CP018092.1"/>
</dbReference>
<dbReference type="AlphaFoldDB" id="A0A2D2Q4L9"/>
<evidence type="ECO:0000313" key="1">
    <source>
        <dbReference type="EMBL" id="ATS19443.1"/>
    </source>
</evidence>
<sequence>MSVTLLCQLPKGTVRFSNIAAVVFDKDGTLANSASYLHQLALERARQVAAIAPDLEAPLLRSFGSSAHQIQPQGLQAVGSRYENLIAAAAHLASYGYGWIAAREIAEQAFAEADRRFSPKAPFTPPLPGVIDLLQRLKTAGLALAVLSGDRTEEVQAFLATYQLAHFFRSAMGSDRLPAKPDPTPLKKICAELAIPPAQTVVIGDADADGLMAQRARAAGCIGVTWGWPQPPSLQYCTCTVNEPTQIQILPADQQGT</sequence>
<dbReference type="EMBL" id="CP018092">
    <property type="protein sequence ID" value="ATS19443.1"/>
    <property type="molecule type" value="Genomic_DNA"/>
</dbReference>
<dbReference type="InterPro" id="IPR050155">
    <property type="entry name" value="HAD-like_hydrolase_sf"/>
</dbReference>
<name>A0A2D2Q4L9_PARLV</name>
<dbReference type="InterPro" id="IPR023214">
    <property type="entry name" value="HAD_sf"/>
</dbReference>
<organism evidence="1 2">
    <name type="scientific">Parathermosynechococcus lividus PCC 6715</name>
    <dbReference type="NCBI Taxonomy" id="1917166"/>
    <lineage>
        <taxon>Bacteria</taxon>
        <taxon>Bacillati</taxon>
        <taxon>Cyanobacteriota</taxon>
        <taxon>Cyanophyceae</taxon>
        <taxon>Acaryochloridales</taxon>
        <taxon>Thermosynechococcaceae</taxon>
        <taxon>Parathermosynechococcus</taxon>
    </lineage>
</organism>
<dbReference type="SFLD" id="SFLDG01129">
    <property type="entry name" value="C1.5:_HAD__Beta-PGM__Phosphata"/>
    <property type="match status" value="1"/>
</dbReference>
<dbReference type="Gene3D" id="1.10.150.240">
    <property type="entry name" value="Putative phosphatase, domain 2"/>
    <property type="match status" value="1"/>
</dbReference>
<dbReference type="PANTHER" id="PTHR43434:SF1">
    <property type="entry name" value="PHOSPHOGLYCOLATE PHOSPHATASE"/>
    <property type="match status" value="1"/>
</dbReference>
<dbReference type="InterPro" id="IPR036412">
    <property type="entry name" value="HAD-like_sf"/>
</dbReference>
<reference evidence="2" key="2">
    <citation type="journal article" date="2022" name="Front. Microbiol.">
        <title>Comparative Genomic Analysis Revealed Distinct Molecular Components and Organization of CO2-Concentrating Mechanism in Thermophilic Cyanobacteria.</title>
        <authorList>
            <person name="Tang J."/>
            <person name="Zhou H."/>
            <person name="Yao D."/>
            <person name="Riaz S."/>
            <person name="You D."/>
            <person name="Klepacz-Smolka A."/>
            <person name="Daroch M."/>
        </authorList>
    </citation>
    <scope>NUCLEOTIDE SEQUENCE [LARGE SCALE GENOMIC DNA]</scope>
    <source>
        <strain evidence="2">PCC 6715</strain>
    </source>
</reference>
<reference evidence="1 2" key="1">
    <citation type="submission" date="2016-11" db="EMBL/GenBank/DDBJ databases">
        <title>Complete genome sequence of thermophilic cyanobacteria strain Synechococcus sp. PCC6715.</title>
        <authorList>
            <person name="Tang J."/>
            <person name="Daroch M."/>
            <person name="Liang Y."/>
            <person name="Jiang D."/>
            <person name="Shah M."/>
        </authorList>
    </citation>
    <scope>NUCLEOTIDE SEQUENCE [LARGE SCALE GENOMIC DNA]</scope>
    <source>
        <strain evidence="1 2">PCC 6715</strain>
    </source>
</reference>
<gene>
    <name evidence="1" type="ORF">BRW62_00990</name>
</gene>
<dbReference type="GO" id="GO:0005829">
    <property type="term" value="C:cytosol"/>
    <property type="evidence" value="ECO:0007669"/>
    <property type="project" value="TreeGrafter"/>
</dbReference>
<evidence type="ECO:0000313" key="2">
    <source>
        <dbReference type="Proteomes" id="UP000231057"/>
    </source>
</evidence>
<dbReference type="NCBIfam" id="TIGR01549">
    <property type="entry name" value="HAD-SF-IA-v1"/>
    <property type="match status" value="1"/>
</dbReference>